<evidence type="ECO:0000259" key="6">
    <source>
        <dbReference type="PROSITE" id="PS50983"/>
    </source>
</evidence>
<keyword evidence="8" id="KW-1185">Reference proteome</keyword>
<feature type="signal peptide" evidence="5">
    <location>
        <begin position="1"/>
        <end position="20"/>
    </location>
</feature>
<dbReference type="Proteomes" id="UP000466307">
    <property type="component" value="Unassembled WGS sequence"/>
</dbReference>
<comment type="caution">
    <text evidence="7">The sequence shown here is derived from an EMBL/GenBank/DDBJ whole genome shotgun (WGS) entry which is preliminary data.</text>
</comment>
<evidence type="ECO:0000313" key="8">
    <source>
        <dbReference type="Proteomes" id="UP000466307"/>
    </source>
</evidence>
<evidence type="ECO:0000256" key="5">
    <source>
        <dbReference type="SAM" id="SignalP"/>
    </source>
</evidence>
<gene>
    <name evidence="7" type="ORF">GYA93_00875</name>
</gene>
<proteinExistence type="inferred from homology"/>
<comment type="similarity">
    <text evidence="2">Belongs to the bacterial solute-binding protein 8 family.</text>
</comment>
<comment type="subcellular location">
    <subcellularLocation>
        <location evidence="1">Cell envelope</location>
    </subcellularLocation>
</comment>
<dbReference type="EMBL" id="JAADZU010000002">
    <property type="protein sequence ID" value="NDK88141.1"/>
    <property type="molecule type" value="Genomic_DNA"/>
</dbReference>
<dbReference type="AlphaFoldDB" id="A0A7K3LJA0"/>
<keyword evidence="3" id="KW-0813">Transport</keyword>
<name>A0A7K3LJA0_9ACTN</name>
<dbReference type="InterPro" id="IPR051313">
    <property type="entry name" value="Bact_iron-sidero_bind"/>
</dbReference>
<evidence type="ECO:0000256" key="4">
    <source>
        <dbReference type="ARBA" id="ARBA00022729"/>
    </source>
</evidence>
<protein>
    <submittedName>
        <fullName evidence="7">ABC transporter substrate-binding protein</fullName>
    </submittedName>
</protein>
<keyword evidence="4 5" id="KW-0732">Signal</keyword>
<evidence type="ECO:0000256" key="2">
    <source>
        <dbReference type="ARBA" id="ARBA00008814"/>
    </source>
</evidence>
<accession>A0A7K3LJA0</accession>
<sequence>MVATLALATALVVGACSSPAEDNGGATAPAPEAGAIPVTIEHQYGSTTIDEPVTRVAAMGVGDADTLLALGVQPTTIAPFADPTQRVTPWNAELLGDNQPVILPNVSAEFGAMIPKTLATDPQLITAVGAAPDRAQYDKLTAAVPTIVRPANYPDWQVPWDVQATEIGKAVGQPKAVADKIAQVKAQLASIRTDHPEFAGKTAVAVTRSADGSISVYGAGDGRGQTLIDYGLAFPESLKSTITSGFYGTLSPENVSMLDAADIVVAIDWQGSNAKLQSDAAWNRQPFVTGKRVVYLDQQVGSAMSVPTVLTIPWVASQAVEPIATAATEVR</sequence>
<dbReference type="RefSeq" id="WP_059039326.1">
    <property type="nucleotide sequence ID" value="NZ_JAADZU010000002.1"/>
</dbReference>
<dbReference type="PANTHER" id="PTHR30532">
    <property type="entry name" value="IRON III DICITRATE-BINDING PERIPLASMIC PROTEIN"/>
    <property type="match status" value="1"/>
</dbReference>
<dbReference type="SUPFAM" id="SSF53807">
    <property type="entry name" value="Helical backbone' metal receptor"/>
    <property type="match status" value="1"/>
</dbReference>
<dbReference type="InterPro" id="IPR002491">
    <property type="entry name" value="ABC_transptr_periplasmic_BD"/>
</dbReference>
<feature type="domain" description="Fe/B12 periplasmic-binding" evidence="6">
    <location>
        <begin position="55"/>
        <end position="327"/>
    </location>
</feature>
<feature type="chain" id="PRO_5029461728" evidence="5">
    <location>
        <begin position="21"/>
        <end position="331"/>
    </location>
</feature>
<dbReference type="GO" id="GO:0030288">
    <property type="term" value="C:outer membrane-bounded periplasmic space"/>
    <property type="evidence" value="ECO:0007669"/>
    <property type="project" value="TreeGrafter"/>
</dbReference>
<evidence type="ECO:0000256" key="1">
    <source>
        <dbReference type="ARBA" id="ARBA00004196"/>
    </source>
</evidence>
<dbReference type="PANTHER" id="PTHR30532:SF24">
    <property type="entry name" value="FERRIC ENTEROBACTIN-BINDING PERIPLASMIC PROTEIN FEPB"/>
    <property type="match status" value="1"/>
</dbReference>
<dbReference type="GO" id="GO:1901678">
    <property type="term" value="P:iron coordination entity transport"/>
    <property type="evidence" value="ECO:0007669"/>
    <property type="project" value="UniProtKB-ARBA"/>
</dbReference>
<dbReference type="Pfam" id="PF01497">
    <property type="entry name" value="Peripla_BP_2"/>
    <property type="match status" value="1"/>
</dbReference>
<evidence type="ECO:0000256" key="3">
    <source>
        <dbReference type="ARBA" id="ARBA00022448"/>
    </source>
</evidence>
<dbReference type="PROSITE" id="PS50983">
    <property type="entry name" value="FE_B12_PBP"/>
    <property type="match status" value="1"/>
</dbReference>
<organism evidence="7 8">
    <name type="scientific">Gordonia desulfuricans</name>
    <dbReference type="NCBI Taxonomy" id="89051"/>
    <lineage>
        <taxon>Bacteria</taxon>
        <taxon>Bacillati</taxon>
        <taxon>Actinomycetota</taxon>
        <taxon>Actinomycetes</taxon>
        <taxon>Mycobacteriales</taxon>
        <taxon>Gordoniaceae</taxon>
        <taxon>Gordonia</taxon>
    </lineage>
</organism>
<dbReference type="Gene3D" id="3.40.50.1980">
    <property type="entry name" value="Nitrogenase molybdenum iron protein domain"/>
    <property type="match status" value="2"/>
</dbReference>
<reference evidence="7 8" key="1">
    <citation type="submission" date="2020-01" db="EMBL/GenBank/DDBJ databases">
        <title>Investigation of new actinobacteria for the biodesulphurisation of diesel fuel.</title>
        <authorList>
            <person name="Athi Narayanan S.M."/>
        </authorList>
    </citation>
    <scope>NUCLEOTIDE SEQUENCE [LARGE SCALE GENOMIC DNA]</scope>
    <source>
        <strain evidence="7 8">213E</strain>
    </source>
</reference>
<evidence type="ECO:0000313" key="7">
    <source>
        <dbReference type="EMBL" id="NDK88141.1"/>
    </source>
</evidence>